<dbReference type="PANTHER" id="PTHR47074:SF78">
    <property type="entry name" value="GB|AAF30348.1-RELATED"/>
    <property type="match status" value="1"/>
</dbReference>
<dbReference type="GO" id="GO:0003676">
    <property type="term" value="F:nucleic acid binding"/>
    <property type="evidence" value="ECO:0007669"/>
    <property type="project" value="InterPro"/>
</dbReference>
<dbReference type="OrthoDB" id="1750965at2759"/>
<dbReference type="InterPro" id="IPR036397">
    <property type="entry name" value="RNaseH_sf"/>
</dbReference>
<dbReference type="InterPro" id="IPR052929">
    <property type="entry name" value="RNase_H-like_EbsB-rel"/>
</dbReference>
<reference evidence="2 3" key="1">
    <citation type="submission" date="2019-12" db="EMBL/GenBank/DDBJ databases">
        <authorList>
            <person name="Jiao W.-B."/>
            <person name="Schneeberger K."/>
        </authorList>
    </citation>
    <scope>NUCLEOTIDE SEQUENCE [LARGE SCALE GENOMIC DNA]</scope>
    <source>
        <strain evidence="3">cv. C24</strain>
    </source>
</reference>
<gene>
    <name evidence="2" type="ORF">C24_LOCUS23282</name>
</gene>
<organism evidence="2 3">
    <name type="scientific">Arabidopsis thaliana</name>
    <name type="common">Mouse-ear cress</name>
    <dbReference type="NCBI Taxonomy" id="3702"/>
    <lineage>
        <taxon>Eukaryota</taxon>
        <taxon>Viridiplantae</taxon>
        <taxon>Streptophyta</taxon>
        <taxon>Embryophyta</taxon>
        <taxon>Tracheophyta</taxon>
        <taxon>Spermatophyta</taxon>
        <taxon>Magnoliopsida</taxon>
        <taxon>eudicotyledons</taxon>
        <taxon>Gunneridae</taxon>
        <taxon>Pentapetalae</taxon>
        <taxon>rosids</taxon>
        <taxon>malvids</taxon>
        <taxon>Brassicales</taxon>
        <taxon>Brassicaceae</taxon>
        <taxon>Camelineae</taxon>
        <taxon>Arabidopsis</taxon>
    </lineage>
</organism>
<evidence type="ECO:0000313" key="3">
    <source>
        <dbReference type="Proteomes" id="UP000434276"/>
    </source>
</evidence>
<dbReference type="AlphaFoldDB" id="A0A5S9Y9T1"/>
<proteinExistence type="predicted"/>
<protein>
    <recommendedName>
        <fullName evidence="1">RNase H type-1 domain-containing protein</fullName>
    </recommendedName>
</protein>
<dbReference type="CDD" id="cd06222">
    <property type="entry name" value="RNase_H_like"/>
    <property type="match status" value="1"/>
</dbReference>
<sequence length="142" mass="15775">MSLPARIQTKGKTSWMKHAAPFVKCNFDAGFQENNEQGMGGWILRDHYGEAKAWGSSILDHVITPLDAETKALIVAMQQVWIRGYKLVQFEGGCEVLINAINGKSSRSSSSFSSEFTKSVFQADSCNQPLWLTNLLCKDLQS</sequence>
<dbReference type="Pfam" id="PF13456">
    <property type="entry name" value="RVT_3"/>
    <property type="match status" value="1"/>
</dbReference>
<evidence type="ECO:0000259" key="1">
    <source>
        <dbReference type="Pfam" id="PF13456"/>
    </source>
</evidence>
<evidence type="ECO:0000313" key="2">
    <source>
        <dbReference type="EMBL" id="CAA0404997.1"/>
    </source>
</evidence>
<accession>A0A5S9Y9T1</accession>
<dbReference type="EMBL" id="CACSHJ010000096">
    <property type="protein sequence ID" value="CAA0404997.1"/>
    <property type="molecule type" value="Genomic_DNA"/>
</dbReference>
<feature type="domain" description="RNase H type-1" evidence="1">
    <location>
        <begin position="26"/>
        <end position="110"/>
    </location>
</feature>
<dbReference type="InterPro" id="IPR002156">
    <property type="entry name" value="RNaseH_domain"/>
</dbReference>
<dbReference type="Proteomes" id="UP000434276">
    <property type="component" value="Unassembled WGS sequence"/>
</dbReference>
<dbReference type="ExpressionAtlas" id="A0A5S9Y9T1">
    <property type="expression patterns" value="baseline"/>
</dbReference>
<dbReference type="SUPFAM" id="SSF53098">
    <property type="entry name" value="Ribonuclease H-like"/>
    <property type="match status" value="1"/>
</dbReference>
<name>A0A5S9Y9T1_ARATH</name>
<dbReference type="Gene3D" id="3.30.420.10">
    <property type="entry name" value="Ribonuclease H-like superfamily/Ribonuclease H"/>
    <property type="match status" value="1"/>
</dbReference>
<dbReference type="PANTHER" id="PTHR47074">
    <property type="entry name" value="BNAC02G40300D PROTEIN"/>
    <property type="match status" value="1"/>
</dbReference>
<dbReference type="InterPro" id="IPR044730">
    <property type="entry name" value="RNase_H-like_dom_plant"/>
</dbReference>
<dbReference type="GO" id="GO:0004523">
    <property type="term" value="F:RNA-DNA hybrid ribonuclease activity"/>
    <property type="evidence" value="ECO:0007669"/>
    <property type="project" value="InterPro"/>
</dbReference>
<dbReference type="InterPro" id="IPR012337">
    <property type="entry name" value="RNaseH-like_sf"/>
</dbReference>